<dbReference type="InterPro" id="IPR050348">
    <property type="entry name" value="Protein-Tyr_Phosphatase"/>
</dbReference>
<comment type="subcellular location">
    <subcellularLocation>
        <location evidence="1">Cytoplasm</location>
    </subcellularLocation>
</comment>
<evidence type="ECO:0000256" key="1">
    <source>
        <dbReference type="ARBA" id="ARBA00004496"/>
    </source>
</evidence>
<dbReference type="PROSITE" id="PS50056">
    <property type="entry name" value="TYR_PHOSPHATASE_2"/>
    <property type="match status" value="1"/>
</dbReference>
<dbReference type="CDD" id="cd18533">
    <property type="entry name" value="PTP_fungal"/>
    <property type="match status" value="1"/>
</dbReference>
<dbReference type="InterPro" id="IPR000387">
    <property type="entry name" value="Tyr_Pase_dom"/>
</dbReference>
<evidence type="ECO:0000256" key="2">
    <source>
        <dbReference type="ARBA" id="ARBA00009649"/>
    </source>
</evidence>
<dbReference type="InterPro" id="IPR016130">
    <property type="entry name" value="Tyr_Pase_AS"/>
</dbReference>
<dbReference type="PANTHER" id="PTHR19134">
    <property type="entry name" value="RECEPTOR-TYPE TYROSINE-PROTEIN PHOSPHATASE"/>
    <property type="match status" value="1"/>
</dbReference>
<dbReference type="Gene3D" id="3.90.190.10">
    <property type="entry name" value="Protein tyrosine phosphatase superfamily"/>
    <property type="match status" value="1"/>
</dbReference>
<evidence type="ECO:0000256" key="5">
    <source>
        <dbReference type="ARBA" id="ARBA00022801"/>
    </source>
</evidence>
<dbReference type="OrthoDB" id="10253954at2759"/>
<dbReference type="PROSITE" id="PS00383">
    <property type="entry name" value="TYR_PHOSPHATASE_1"/>
    <property type="match status" value="1"/>
</dbReference>
<dbReference type="Pfam" id="PF00102">
    <property type="entry name" value="Y_phosphatase"/>
    <property type="match status" value="1"/>
</dbReference>
<dbReference type="SUPFAM" id="SSF52799">
    <property type="entry name" value="(Phosphotyrosine protein) phosphatases II"/>
    <property type="match status" value="1"/>
</dbReference>
<keyword evidence="10" id="KW-1185">Reference proteome</keyword>
<feature type="domain" description="Tyrosine specific protein phosphatases" evidence="8">
    <location>
        <begin position="225"/>
        <end position="310"/>
    </location>
</feature>
<dbReference type="EMBL" id="LT598491">
    <property type="protein sequence ID" value="SCW03963.1"/>
    <property type="molecule type" value="Genomic_DNA"/>
</dbReference>
<dbReference type="STRING" id="4955.A0A1G4MJA7"/>
<evidence type="ECO:0000313" key="10">
    <source>
        <dbReference type="Proteomes" id="UP000190831"/>
    </source>
</evidence>
<gene>
    <name evidence="9" type="ORF">LAFE_0H02894G</name>
</gene>
<keyword evidence="5" id="KW-0378">Hydrolase</keyword>
<proteinExistence type="inferred from homology"/>
<name>A0A1G4MJA7_LACFM</name>
<evidence type="ECO:0000259" key="8">
    <source>
        <dbReference type="PROSITE" id="PS50056"/>
    </source>
</evidence>
<dbReference type="InterPro" id="IPR003595">
    <property type="entry name" value="Tyr_Pase_cat"/>
</dbReference>
<dbReference type="OMA" id="TMICGNI"/>
<evidence type="ECO:0000256" key="6">
    <source>
        <dbReference type="ARBA" id="ARBA00022912"/>
    </source>
</evidence>
<dbReference type="InterPro" id="IPR029021">
    <property type="entry name" value="Prot-tyrosine_phosphatase-like"/>
</dbReference>
<organism evidence="9 10">
    <name type="scientific">Lachancea fermentati</name>
    <name type="common">Zygosaccharomyces fermentati</name>
    <dbReference type="NCBI Taxonomy" id="4955"/>
    <lineage>
        <taxon>Eukaryota</taxon>
        <taxon>Fungi</taxon>
        <taxon>Dikarya</taxon>
        <taxon>Ascomycota</taxon>
        <taxon>Saccharomycotina</taxon>
        <taxon>Saccharomycetes</taxon>
        <taxon>Saccharomycetales</taxon>
        <taxon>Saccharomycetaceae</taxon>
        <taxon>Lachancea</taxon>
    </lineage>
</organism>
<dbReference type="SMART" id="SM00404">
    <property type="entry name" value="PTPc_motif"/>
    <property type="match status" value="1"/>
</dbReference>
<dbReference type="PANTHER" id="PTHR19134:SF449">
    <property type="entry name" value="TYROSINE-PROTEIN PHOSPHATASE 1"/>
    <property type="match status" value="1"/>
</dbReference>
<dbReference type="AlphaFoldDB" id="A0A1G4MJA7"/>
<dbReference type="SMART" id="SM00194">
    <property type="entry name" value="PTPc"/>
    <property type="match status" value="1"/>
</dbReference>
<sequence length="326" mass="38333">MENIKMPWYLKQTSGEIIEKFRYIQRQEDLRLRDATLNPLDSRWSLGVSVSEENDDRNRYVNIMPYEKNRVKLNVEGGNDYINASYVKVFVPEQSLTPGHYIATQGPTKNTWQQFWQMCYQQCPEDNIVIVMVTPLQEGGREKCYKYWPRNESETLSVPRTQSSGEFEKDCSEFKIDLEVFFERSERENDYTLSFLKLKPLDSAFPTKTVHHFYFDQWSDMSKPDEIVPILKLSNHCHVLNSPPNPIIVHCSAGVGRTGTFITLDHLIHNTIDFCENDPLTNYKHDLIEQIVLQLRSQRLRMVQMSDQYLFVYHAAKHAFSMKRVK</sequence>
<feature type="domain" description="Tyrosine-protein phosphatase" evidence="7">
    <location>
        <begin position="17"/>
        <end position="319"/>
    </location>
</feature>
<dbReference type="PRINTS" id="PR00700">
    <property type="entry name" value="PRTYPHPHTASE"/>
</dbReference>
<evidence type="ECO:0000256" key="4">
    <source>
        <dbReference type="ARBA" id="ARBA00022490"/>
    </source>
</evidence>
<evidence type="ECO:0000256" key="3">
    <source>
        <dbReference type="ARBA" id="ARBA00013064"/>
    </source>
</evidence>
<dbReference type="InterPro" id="IPR016277">
    <property type="entry name" value="Ptp1"/>
</dbReference>
<comment type="similarity">
    <text evidence="2">Belongs to the protein-tyrosine phosphatase family. Non-receptor class subfamily.</text>
</comment>
<reference evidence="9 10" key="1">
    <citation type="submission" date="2016-03" db="EMBL/GenBank/DDBJ databases">
        <authorList>
            <person name="Devillers H."/>
        </authorList>
    </citation>
    <scope>NUCLEOTIDE SEQUENCE [LARGE SCALE GENOMIC DNA]</scope>
    <source>
        <strain evidence="9">CBS 6772</strain>
    </source>
</reference>
<keyword evidence="4" id="KW-0963">Cytoplasm</keyword>
<dbReference type="FunFam" id="3.90.190.10:FF:000115">
    <property type="entry name" value="Tyrosine-protein phosphatase 1"/>
    <property type="match status" value="1"/>
</dbReference>
<dbReference type="Proteomes" id="UP000190831">
    <property type="component" value="Chromosome H"/>
</dbReference>
<accession>A0A1G4MJA7</accession>
<dbReference type="GO" id="GO:0005737">
    <property type="term" value="C:cytoplasm"/>
    <property type="evidence" value="ECO:0007669"/>
    <property type="project" value="UniProtKB-SubCell"/>
</dbReference>
<protein>
    <recommendedName>
        <fullName evidence="3">protein-tyrosine-phosphatase</fullName>
        <ecNumber evidence="3">3.1.3.48</ecNumber>
    </recommendedName>
</protein>
<dbReference type="GO" id="GO:0004725">
    <property type="term" value="F:protein tyrosine phosphatase activity"/>
    <property type="evidence" value="ECO:0007669"/>
    <property type="project" value="UniProtKB-EC"/>
</dbReference>
<dbReference type="PROSITE" id="PS50055">
    <property type="entry name" value="TYR_PHOSPHATASE_PTP"/>
    <property type="match status" value="1"/>
</dbReference>
<keyword evidence="6" id="KW-0904">Protein phosphatase</keyword>
<evidence type="ECO:0000259" key="7">
    <source>
        <dbReference type="PROSITE" id="PS50055"/>
    </source>
</evidence>
<dbReference type="InterPro" id="IPR000242">
    <property type="entry name" value="PTP_cat"/>
</dbReference>
<dbReference type="EC" id="3.1.3.48" evidence="3"/>
<evidence type="ECO:0000313" key="9">
    <source>
        <dbReference type="EMBL" id="SCW03963.1"/>
    </source>
</evidence>
<dbReference type="PIRSF" id="PIRSF000938">
    <property type="entry name" value="PTPN1_yeast"/>
    <property type="match status" value="1"/>
</dbReference>